<dbReference type="AlphaFoldDB" id="A0A381E8T6"/>
<dbReference type="Proteomes" id="UP000254572">
    <property type="component" value="Unassembled WGS sequence"/>
</dbReference>
<feature type="signal peptide" evidence="3">
    <location>
        <begin position="1"/>
        <end position="18"/>
    </location>
</feature>
<dbReference type="Pfam" id="PF01464">
    <property type="entry name" value="SLT"/>
    <property type="match status" value="1"/>
</dbReference>
<dbReference type="SUPFAM" id="SSF53955">
    <property type="entry name" value="Lysozyme-like"/>
    <property type="match status" value="1"/>
</dbReference>
<evidence type="ECO:0000259" key="4">
    <source>
        <dbReference type="Pfam" id="PF01464"/>
    </source>
</evidence>
<dbReference type="InterPro" id="IPR008258">
    <property type="entry name" value="Transglycosylase_SLT_dom_1"/>
</dbReference>
<feature type="chain" id="PRO_5016781307" evidence="3">
    <location>
        <begin position="19"/>
        <end position="359"/>
    </location>
</feature>
<evidence type="ECO:0000256" key="2">
    <source>
        <dbReference type="SAM" id="MobiDB-lite"/>
    </source>
</evidence>
<keyword evidence="3" id="KW-0732">Signal</keyword>
<evidence type="ECO:0000256" key="3">
    <source>
        <dbReference type="SAM" id="SignalP"/>
    </source>
</evidence>
<gene>
    <name evidence="5" type="primary">slt_4</name>
    <name evidence="5" type="ORF">NCTC13294_01400</name>
</gene>
<dbReference type="PROSITE" id="PS00922">
    <property type="entry name" value="TRANSGLYCOSYLASE"/>
    <property type="match status" value="1"/>
</dbReference>
<dbReference type="PANTHER" id="PTHR37423:SF2">
    <property type="entry name" value="MEMBRANE-BOUND LYTIC MUREIN TRANSGLYCOSYLASE C"/>
    <property type="match status" value="1"/>
</dbReference>
<evidence type="ECO:0000313" key="6">
    <source>
        <dbReference type="Proteomes" id="UP000254572"/>
    </source>
</evidence>
<dbReference type="GO" id="GO:0016020">
    <property type="term" value="C:membrane"/>
    <property type="evidence" value="ECO:0007669"/>
    <property type="project" value="InterPro"/>
</dbReference>
<dbReference type="EC" id="4.2.2.-" evidence="5"/>
<dbReference type="CDD" id="cd00254">
    <property type="entry name" value="LT-like"/>
    <property type="match status" value="1"/>
</dbReference>
<reference evidence="5 6" key="1">
    <citation type="submission" date="2018-06" db="EMBL/GenBank/DDBJ databases">
        <authorList>
            <consortium name="Pathogen Informatics"/>
            <person name="Doyle S."/>
        </authorList>
    </citation>
    <scope>NUCLEOTIDE SEQUENCE [LARGE SCALE GENOMIC DNA]</scope>
    <source>
        <strain evidence="5 6">NCTC13294</strain>
    </source>
</reference>
<sequence length="359" mass="39443">MRSLLLAALSSLACPAFADNTVPMEGNTTVATPRAALANAPIPADLPDFYRQVAARRGIPGETLYRHALDRAGWVNEHKLLVPWPWTVRVNGQLYRFRSRQEMFTWLLNQRGKAGIVFGIDERPLRQQSREVLWAEMEVATMLDRAALRLSLPLQQVAPAPQGGKAVAASRPAKSLPAPASEELSALIAQVSRETGVDPLLLHAVTRQESGFKASARSPKGAMGLMQLMPGTARELGLSPAQYYDPYANLFGGATYLKRQIDTFGSLELALAAYNAGPNAVRKYRGVPPYRETRDYVSRISSHYRTLLAQHRPAPAKTKKVASGEKQGKPQRLAQSKQRRVALAQETPVMLLNPAQGYD</sequence>
<organism evidence="5 6">
    <name type="scientific">Cardiobacterium valvarum</name>
    <dbReference type="NCBI Taxonomy" id="194702"/>
    <lineage>
        <taxon>Bacteria</taxon>
        <taxon>Pseudomonadati</taxon>
        <taxon>Pseudomonadota</taxon>
        <taxon>Gammaproteobacteria</taxon>
        <taxon>Cardiobacteriales</taxon>
        <taxon>Cardiobacteriaceae</taxon>
        <taxon>Cardiobacterium</taxon>
    </lineage>
</organism>
<evidence type="ECO:0000256" key="1">
    <source>
        <dbReference type="ARBA" id="ARBA00007734"/>
    </source>
</evidence>
<feature type="domain" description="Transglycosylase SLT" evidence="4">
    <location>
        <begin position="188"/>
        <end position="287"/>
    </location>
</feature>
<comment type="similarity">
    <text evidence="1">Belongs to the transglycosylase Slt family.</text>
</comment>
<dbReference type="EMBL" id="UFUW01000001">
    <property type="protein sequence ID" value="SUX23026.1"/>
    <property type="molecule type" value="Genomic_DNA"/>
</dbReference>
<dbReference type="InterPro" id="IPR000189">
    <property type="entry name" value="Transglyc_AS"/>
</dbReference>
<keyword evidence="6" id="KW-1185">Reference proteome</keyword>
<dbReference type="GO" id="GO:0008933">
    <property type="term" value="F:peptidoglycan lytic transglycosylase activity"/>
    <property type="evidence" value="ECO:0007669"/>
    <property type="project" value="InterPro"/>
</dbReference>
<dbReference type="PANTHER" id="PTHR37423">
    <property type="entry name" value="SOLUBLE LYTIC MUREIN TRANSGLYCOSYLASE-RELATED"/>
    <property type="match status" value="1"/>
</dbReference>
<keyword evidence="5" id="KW-0456">Lyase</keyword>
<dbReference type="GO" id="GO:0000270">
    <property type="term" value="P:peptidoglycan metabolic process"/>
    <property type="evidence" value="ECO:0007669"/>
    <property type="project" value="InterPro"/>
</dbReference>
<dbReference type="Gene3D" id="1.10.530.10">
    <property type="match status" value="1"/>
</dbReference>
<name>A0A381E8T6_9GAMM</name>
<accession>A0A381E8T6</accession>
<dbReference type="InterPro" id="IPR023346">
    <property type="entry name" value="Lysozyme-like_dom_sf"/>
</dbReference>
<feature type="region of interest" description="Disordered" evidence="2">
    <location>
        <begin position="311"/>
        <end position="341"/>
    </location>
</feature>
<dbReference type="RefSeq" id="WP_281270365.1">
    <property type="nucleotide sequence ID" value="NZ_UFUW01000001.1"/>
</dbReference>
<protein>
    <submittedName>
        <fullName evidence="5">Soluble lytic murein transglycosylase</fullName>
        <ecNumber evidence="5">4.2.2.-</ecNumber>
    </submittedName>
</protein>
<evidence type="ECO:0000313" key="5">
    <source>
        <dbReference type="EMBL" id="SUX23026.1"/>
    </source>
</evidence>
<proteinExistence type="inferred from homology"/>